<evidence type="ECO:0000256" key="1">
    <source>
        <dbReference type="SAM" id="MobiDB-lite"/>
    </source>
</evidence>
<organism evidence="2">
    <name type="scientific">Arundo donax</name>
    <name type="common">Giant reed</name>
    <name type="synonym">Donax arundinaceus</name>
    <dbReference type="NCBI Taxonomy" id="35708"/>
    <lineage>
        <taxon>Eukaryota</taxon>
        <taxon>Viridiplantae</taxon>
        <taxon>Streptophyta</taxon>
        <taxon>Embryophyta</taxon>
        <taxon>Tracheophyta</taxon>
        <taxon>Spermatophyta</taxon>
        <taxon>Magnoliopsida</taxon>
        <taxon>Liliopsida</taxon>
        <taxon>Poales</taxon>
        <taxon>Poaceae</taxon>
        <taxon>PACMAD clade</taxon>
        <taxon>Arundinoideae</taxon>
        <taxon>Arundineae</taxon>
        <taxon>Arundo</taxon>
    </lineage>
</organism>
<reference evidence="2" key="2">
    <citation type="journal article" date="2015" name="Data Brief">
        <title>Shoot transcriptome of the giant reed, Arundo donax.</title>
        <authorList>
            <person name="Barrero R.A."/>
            <person name="Guerrero F.D."/>
            <person name="Moolhuijzen P."/>
            <person name="Goolsby J.A."/>
            <person name="Tidwell J."/>
            <person name="Bellgard S.E."/>
            <person name="Bellgard M.I."/>
        </authorList>
    </citation>
    <scope>NUCLEOTIDE SEQUENCE</scope>
    <source>
        <tissue evidence="2">Shoot tissue taken approximately 20 cm above the soil surface</tissue>
    </source>
</reference>
<reference evidence="2" key="1">
    <citation type="submission" date="2014-09" db="EMBL/GenBank/DDBJ databases">
        <authorList>
            <person name="Magalhaes I.L.F."/>
            <person name="Oliveira U."/>
            <person name="Santos F.R."/>
            <person name="Vidigal T.H.D.A."/>
            <person name="Brescovit A.D."/>
            <person name="Santos A.J."/>
        </authorList>
    </citation>
    <scope>NUCLEOTIDE SEQUENCE</scope>
    <source>
        <tissue evidence="2">Shoot tissue taken approximately 20 cm above the soil surface</tissue>
    </source>
</reference>
<evidence type="ECO:0000313" key="2">
    <source>
        <dbReference type="EMBL" id="JAD30327.1"/>
    </source>
</evidence>
<proteinExistence type="predicted"/>
<accession>A0A0A8Z643</accession>
<dbReference type="AlphaFoldDB" id="A0A0A8Z643"/>
<feature type="region of interest" description="Disordered" evidence="1">
    <location>
        <begin position="1"/>
        <end position="35"/>
    </location>
</feature>
<dbReference type="EMBL" id="GBRH01267568">
    <property type="protein sequence ID" value="JAD30327.1"/>
    <property type="molecule type" value="Transcribed_RNA"/>
</dbReference>
<feature type="compositionally biased region" description="Basic residues" evidence="1">
    <location>
        <begin position="1"/>
        <end position="15"/>
    </location>
</feature>
<protein>
    <submittedName>
        <fullName evidence="2">Uncharacterized protein</fullName>
    </submittedName>
</protein>
<name>A0A0A8Z643_ARUDO</name>
<sequence>MRRAPAKLRRGHSPGRLRGAFSAPSPRAHWSATAGTPPRVDLAQLRFYLFCN</sequence>